<evidence type="ECO:0000313" key="1">
    <source>
        <dbReference type="EMBL" id="OGK16181.1"/>
    </source>
</evidence>
<comment type="caution">
    <text evidence="1">The sequence shown here is derived from an EMBL/GenBank/DDBJ whole genome shotgun (WGS) entry which is preliminary data.</text>
</comment>
<dbReference type="AlphaFoldDB" id="A0A1F7GB85"/>
<dbReference type="InterPro" id="IPR027417">
    <property type="entry name" value="P-loop_NTPase"/>
</dbReference>
<accession>A0A1F7GB85</accession>
<evidence type="ECO:0000313" key="2">
    <source>
        <dbReference type="Proteomes" id="UP000178372"/>
    </source>
</evidence>
<evidence type="ECO:0008006" key="3">
    <source>
        <dbReference type="Google" id="ProtNLM"/>
    </source>
</evidence>
<dbReference type="SUPFAM" id="SSF52540">
    <property type="entry name" value="P-loop containing nucleoside triphosphate hydrolases"/>
    <property type="match status" value="1"/>
</dbReference>
<reference evidence="1 2" key="1">
    <citation type="journal article" date="2016" name="Nat. Commun.">
        <title>Thousands of microbial genomes shed light on interconnected biogeochemical processes in an aquifer system.</title>
        <authorList>
            <person name="Anantharaman K."/>
            <person name="Brown C.T."/>
            <person name="Hug L.A."/>
            <person name="Sharon I."/>
            <person name="Castelle C.J."/>
            <person name="Probst A.J."/>
            <person name="Thomas B.C."/>
            <person name="Singh A."/>
            <person name="Wilkins M.J."/>
            <person name="Karaoz U."/>
            <person name="Brodie E.L."/>
            <person name="Williams K.H."/>
            <person name="Hubbard S.S."/>
            <person name="Banfield J.F."/>
        </authorList>
    </citation>
    <scope>NUCLEOTIDE SEQUENCE [LARGE SCALE GENOMIC DNA]</scope>
</reference>
<dbReference type="Gene3D" id="3.40.50.300">
    <property type="entry name" value="P-loop containing nucleotide triphosphate hydrolases"/>
    <property type="match status" value="1"/>
</dbReference>
<dbReference type="Pfam" id="PF13238">
    <property type="entry name" value="AAA_18"/>
    <property type="match status" value="1"/>
</dbReference>
<protein>
    <recommendedName>
        <fullName evidence="3">UDP-N-acetylglucosamine kinase</fullName>
    </recommendedName>
</protein>
<dbReference type="Proteomes" id="UP000178372">
    <property type="component" value="Unassembled WGS sequence"/>
</dbReference>
<gene>
    <name evidence="1" type="ORF">A2690_01945</name>
</gene>
<organism evidence="1 2">
    <name type="scientific">Candidatus Roizmanbacteria bacterium RIFCSPHIGHO2_01_FULL_39_12b</name>
    <dbReference type="NCBI Taxonomy" id="1802030"/>
    <lineage>
        <taxon>Bacteria</taxon>
        <taxon>Candidatus Roizmaniibacteriota</taxon>
    </lineage>
</organism>
<name>A0A1F7GB85_9BACT</name>
<proteinExistence type="predicted"/>
<dbReference type="EMBL" id="MFZF01000020">
    <property type="protein sequence ID" value="OGK16181.1"/>
    <property type="molecule type" value="Genomic_DNA"/>
</dbReference>
<sequence>MNNFILILGAQGSGKTTLARLLKKKLDSVYIDYDWIRDYHLNQDWKNTSTAEEEMSFENLVFILKNYAKHNYRNVIVGGFTENGIERIIKELKSYENIVITLYLNNDEILKQRVLTESRDSGFRDFKQSIELNRKLRDEPKYSNEHKIDNTNQTPEETANQIMAILVE</sequence>